<feature type="transmembrane region" description="Helical" evidence="7">
    <location>
        <begin position="181"/>
        <end position="200"/>
    </location>
</feature>
<proteinExistence type="inferred from homology"/>
<evidence type="ECO:0000256" key="4">
    <source>
        <dbReference type="ARBA" id="ARBA00022692"/>
    </source>
</evidence>
<dbReference type="STRING" id="131310.A0A0N4Z2G3"/>
<keyword evidence="7" id="KW-0458">Lysosome</keyword>
<protein>
    <recommendedName>
        <fullName evidence="7">Battenin</fullName>
    </recommendedName>
</protein>
<dbReference type="Pfam" id="PF02487">
    <property type="entry name" value="CLN3"/>
    <property type="match status" value="1"/>
</dbReference>
<accession>A0A0N4Z2G3</accession>
<evidence type="ECO:0000256" key="3">
    <source>
        <dbReference type="ARBA" id="ARBA00022448"/>
    </source>
</evidence>
<evidence type="ECO:0000256" key="6">
    <source>
        <dbReference type="ARBA" id="ARBA00023136"/>
    </source>
</evidence>
<comment type="subcellular location">
    <subcellularLocation>
        <location evidence="1">Endomembrane system</location>
        <topology evidence="1">Multi-pass membrane protein</topology>
    </subcellularLocation>
    <subcellularLocation>
        <location evidence="7">Lysosome membrane</location>
        <topology evidence="7">Multi-pass membrane protein</topology>
    </subcellularLocation>
</comment>
<organism evidence="8 9">
    <name type="scientific">Parastrongyloides trichosuri</name>
    <name type="common">Possum-specific nematode worm</name>
    <dbReference type="NCBI Taxonomy" id="131310"/>
    <lineage>
        <taxon>Eukaryota</taxon>
        <taxon>Metazoa</taxon>
        <taxon>Ecdysozoa</taxon>
        <taxon>Nematoda</taxon>
        <taxon>Chromadorea</taxon>
        <taxon>Rhabditida</taxon>
        <taxon>Tylenchina</taxon>
        <taxon>Panagrolaimomorpha</taxon>
        <taxon>Strongyloidoidea</taxon>
        <taxon>Strongyloididae</taxon>
        <taxon>Parastrongyloides</taxon>
    </lineage>
</organism>
<keyword evidence="6 7" id="KW-0472">Membrane</keyword>
<feature type="transmembrane region" description="Helical" evidence="7">
    <location>
        <begin position="354"/>
        <end position="377"/>
    </location>
</feature>
<dbReference type="Proteomes" id="UP000038045">
    <property type="component" value="Unplaced"/>
</dbReference>
<dbReference type="GO" id="GO:0007040">
    <property type="term" value="P:lysosome organization"/>
    <property type="evidence" value="ECO:0007669"/>
    <property type="project" value="TreeGrafter"/>
</dbReference>
<name>A0A0N4Z2G3_PARTI</name>
<evidence type="ECO:0000313" key="8">
    <source>
        <dbReference type="Proteomes" id="UP000038045"/>
    </source>
</evidence>
<dbReference type="InterPro" id="IPR036259">
    <property type="entry name" value="MFS_trans_sf"/>
</dbReference>
<feature type="transmembrane region" description="Helical" evidence="7">
    <location>
        <begin position="103"/>
        <end position="128"/>
    </location>
</feature>
<feature type="transmembrane region" description="Helical" evidence="7">
    <location>
        <begin position="12"/>
        <end position="33"/>
    </location>
</feature>
<dbReference type="InterPro" id="IPR003492">
    <property type="entry name" value="Battenin_disease_Cln3"/>
</dbReference>
<dbReference type="GO" id="GO:0012505">
    <property type="term" value="C:endomembrane system"/>
    <property type="evidence" value="ECO:0007669"/>
    <property type="project" value="UniProtKB-SubCell"/>
</dbReference>
<dbReference type="PANTHER" id="PTHR10981">
    <property type="entry name" value="BATTENIN"/>
    <property type="match status" value="1"/>
</dbReference>
<dbReference type="PRINTS" id="PR01315">
    <property type="entry name" value="BATTENIN"/>
</dbReference>
<dbReference type="AlphaFoldDB" id="A0A0N4Z2G3"/>
<dbReference type="PANTHER" id="PTHR10981:SF0">
    <property type="entry name" value="BATTENIN"/>
    <property type="match status" value="1"/>
</dbReference>
<reference evidence="9" key="1">
    <citation type="submission" date="2017-02" db="UniProtKB">
        <authorList>
            <consortium name="WormBaseParasite"/>
        </authorList>
    </citation>
    <scope>IDENTIFICATION</scope>
</reference>
<dbReference type="WBParaSite" id="PTRK_0000105800.1">
    <property type="protein sequence ID" value="PTRK_0000105800.1"/>
    <property type="gene ID" value="PTRK_0000105800"/>
</dbReference>
<evidence type="ECO:0000256" key="2">
    <source>
        <dbReference type="ARBA" id="ARBA00007467"/>
    </source>
</evidence>
<evidence type="ECO:0000256" key="7">
    <source>
        <dbReference type="RuleBase" id="RU361113"/>
    </source>
</evidence>
<dbReference type="SUPFAM" id="SSF103473">
    <property type="entry name" value="MFS general substrate transporter"/>
    <property type="match status" value="1"/>
</dbReference>
<dbReference type="InterPro" id="IPR018460">
    <property type="entry name" value="Battenin_disease_Cln3_subgr"/>
</dbReference>
<keyword evidence="4 7" id="KW-0812">Transmembrane</keyword>
<feature type="transmembrane region" description="Helical" evidence="7">
    <location>
        <begin position="148"/>
        <end position="169"/>
    </location>
</feature>
<dbReference type="GO" id="GO:0005765">
    <property type="term" value="C:lysosomal membrane"/>
    <property type="evidence" value="ECO:0007669"/>
    <property type="project" value="UniProtKB-SubCell"/>
</dbReference>
<comment type="similarity">
    <text evidence="2 7">Belongs to the battenin family.</text>
</comment>
<dbReference type="GO" id="GO:0051453">
    <property type="term" value="P:regulation of intracellular pH"/>
    <property type="evidence" value="ECO:0007669"/>
    <property type="project" value="TreeGrafter"/>
</dbReference>
<sequence length="428" mass="47993">MVLIRSGKKRNLLAFWILGLCNNFAYVIMLSAAKDILETENKIGNVDEKCPEDEKDIKCTAISTGSVLLADILPTLFVKLIAPFLLMHIPYDIRHVIVVFCQGLSYVITATSGTVMMGLIGVIFASFGAGLGEITYLSLASHYDSDVISAYSSGTGGAGLVGALVYAVMTDSYMLNISPNKTLLCMIIIPIIFLLCYWKILKCPDSVKQHGMFNNNEGNCYEALRSEDIIVYEEENIVVRDNSLENEVLPLTYEDKKHIIRSMLPYMIPLVIVYYAEYFINQGLFELISFTCKKGFHLTLSAQYRWYQVLYQIGVFISRSSNNIFVIKSKFLPVLAVIQVINLVIFYQDAVHPFINHIIIIMLLVLFEGTIGGKAYVSTFSQIHKKTAMEHREFSLSFVAISDSIGIVMAGFSAIPIHNYICSLRKYS</sequence>
<dbReference type="PIRSF" id="PIRSF015974">
    <property type="entry name" value="CLN3_BTN1"/>
    <property type="match status" value="1"/>
</dbReference>
<keyword evidence="5 7" id="KW-1133">Transmembrane helix</keyword>
<feature type="transmembrane region" description="Helical" evidence="7">
    <location>
        <begin position="72"/>
        <end position="91"/>
    </location>
</feature>
<evidence type="ECO:0000256" key="1">
    <source>
        <dbReference type="ARBA" id="ARBA00004127"/>
    </source>
</evidence>
<feature type="transmembrane region" description="Helical" evidence="7">
    <location>
        <begin position="331"/>
        <end position="348"/>
    </location>
</feature>
<keyword evidence="8" id="KW-1185">Reference proteome</keyword>
<evidence type="ECO:0000313" key="9">
    <source>
        <dbReference type="WBParaSite" id="PTRK_0000105800.1"/>
    </source>
</evidence>
<keyword evidence="3" id="KW-0813">Transport</keyword>
<dbReference type="Gene3D" id="1.20.1250.20">
    <property type="entry name" value="MFS general substrate transporter like domains"/>
    <property type="match status" value="1"/>
</dbReference>
<evidence type="ECO:0000256" key="5">
    <source>
        <dbReference type="ARBA" id="ARBA00022989"/>
    </source>
</evidence>
<feature type="transmembrane region" description="Helical" evidence="7">
    <location>
        <begin position="259"/>
        <end position="280"/>
    </location>
</feature>
<feature type="transmembrane region" description="Helical" evidence="7">
    <location>
        <begin position="398"/>
        <end position="421"/>
    </location>
</feature>